<dbReference type="EMBL" id="MN740626">
    <property type="protein sequence ID" value="QHS79109.1"/>
    <property type="molecule type" value="Genomic_DNA"/>
</dbReference>
<name>A0A6C0AH53_9ZZZZ</name>
<reference evidence="1" key="1">
    <citation type="journal article" date="2020" name="Nature">
        <title>Giant virus diversity and host interactions through global metagenomics.</title>
        <authorList>
            <person name="Schulz F."/>
            <person name="Roux S."/>
            <person name="Paez-Espino D."/>
            <person name="Jungbluth S."/>
            <person name="Walsh D.A."/>
            <person name="Denef V.J."/>
            <person name="McMahon K.D."/>
            <person name="Konstantinidis K.T."/>
            <person name="Eloe-Fadrosh E.A."/>
            <person name="Kyrpides N.C."/>
            <person name="Woyke T."/>
        </authorList>
    </citation>
    <scope>NUCLEOTIDE SEQUENCE</scope>
    <source>
        <strain evidence="1">GVMAG-S-1035118-87</strain>
    </source>
</reference>
<proteinExistence type="predicted"/>
<sequence>MDLDVDHYTTEDLTHLLDIQDLTHEAVIQATDIVLQRFEKNKDLVQFFTQVKKRLLDEVHPDEPVTTTFQTEVKRGILNPDLKNTVTRFINIDSSCRMLIENQNLSSDSFDFEITETMLNVVSMSLYSVEIPQSWFNNTRSKGTTGFILCRTSVADETVTTRTPLTIPEGNYSTNGLPAAVADAISATGLMCTTTVHPNTGIATFTINSTDIIQLLWFDVSYSVDVLTNSRYNSNLGWMLGFRSPLTTFVQESGVNTARALSPVDANGTKYIIMSLNDYKTNRINRSLLSVNTFPNVPLQTPSYFNASVPQVRVTPTQVNALESNPRQLTSKQLFTINAIANQSSVNRRFIAHLRSDTFAKIPFKKVDWNKYDNGTTTMIDNAPARLFVDGGGPLQLQMREYFGPVDITQLSISLYDDKGHSLDLNGMDWSCTLMVKCLYQY</sequence>
<evidence type="ECO:0000313" key="1">
    <source>
        <dbReference type="EMBL" id="QHS79109.1"/>
    </source>
</evidence>
<dbReference type="AlphaFoldDB" id="A0A6C0AH53"/>
<organism evidence="1">
    <name type="scientific">viral metagenome</name>
    <dbReference type="NCBI Taxonomy" id="1070528"/>
    <lineage>
        <taxon>unclassified sequences</taxon>
        <taxon>metagenomes</taxon>
        <taxon>organismal metagenomes</taxon>
    </lineage>
</organism>
<protein>
    <submittedName>
        <fullName evidence="1">Uncharacterized protein</fullName>
    </submittedName>
</protein>
<accession>A0A6C0AH53</accession>